<sequence length="100" mass="11452">MTEPPKKKVRCTFSQKRRLIELMEDNKEVALGIFTCPMGFQKMEYNLEEHCCGVGAAGPSKISRTMENENGVILNQKRNSKMLMLTVPEIDLETVRMFPL</sequence>
<reference evidence="1" key="1">
    <citation type="submission" date="2021-09" db="EMBL/GenBank/DDBJ databases">
        <authorList>
            <person name="Martin H S."/>
        </authorList>
    </citation>
    <scope>NUCLEOTIDE SEQUENCE</scope>
</reference>
<protein>
    <submittedName>
        <fullName evidence="1">(African queen) hypothetical protein</fullName>
    </submittedName>
</protein>
<dbReference type="AlphaFoldDB" id="A0A8J2W076"/>
<name>A0A8J2W076_9NEOP</name>
<comment type="caution">
    <text evidence="1">The sequence shown here is derived from an EMBL/GenBank/DDBJ whole genome shotgun (WGS) entry which is preliminary data.</text>
</comment>
<organism evidence="1 2">
    <name type="scientific">Danaus chrysippus</name>
    <name type="common">African queen</name>
    <dbReference type="NCBI Taxonomy" id="151541"/>
    <lineage>
        <taxon>Eukaryota</taxon>
        <taxon>Metazoa</taxon>
        <taxon>Ecdysozoa</taxon>
        <taxon>Arthropoda</taxon>
        <taxon>Hexapoda</taxon>
        <taxon>Insecta</taxon>
        <taxon>Pterygota</taxon>
        <taxon>Neoptera</taxon>
        <taxon>Endopterygota</taxon>
        <taxon>Lepidoptera</taxon>
        <taxon>Glossata</taxon>
        <taxon>Ditrysia</taxon>
        <taxon>Papilionoidea</taxon>
        <taxon>Nymphalidae</taxon>
        <taxon>Danainae</taxon>
        <taxon>Danaini</taxon>
        <taxon>Danaina</taxon>
        <taxon>Danaus</taxon>
        <taxon>Anosia</taxon>
    </lineage>
</organism>
<proteinExistence type="predicted"/>
<keyword evidence="2" id="KW-1185">Reference proteome</keyword>
<gene>
    <name evidence="1" type="ORF">DCHRY22_LOCUS10276</name>
</gene>
<accession>A0A8J2W076</accession>
<dbReference type="EMBL" id="CAKASE010000069">
    <property type="protein sequence ID" value="CAG9572955.1"/>
    <property type="molecule type" value="Genomic_DNA"/>
</dbReference>
<evidence type="ECO:0000313" key="2">
    <source>
        <dbReference type="Proteomes" id="UP000789524"/>
    </source>
</evidence>
<dbReference type="OrthoDB" id="6369473at2759"/>
<evidence type="ECO:0000313" key="1">
    <source>
        <dbReference type="EMBL" id="CAG9572955.1"/>
    </source>
</evidence>
<dbReference type="Proteomes" id="UP000789524">
    <property type="component" value="Unassembled WGS sequence"/>
</dbReference>